<dbReference type="HOGENOM" id="CLU_1864314_0_0_6"/>
<evidence type="ECO:0000313" key="1">
    <source>
        <dbReference type="EMBL" id="AAW86523.1"/>
    </source>
</evidence>
<reference evidence="1 2" key="1">
    <citation type="journal article" date="2005" name="Proc. Natl. Acad. Sci. U.S.A.">
        <title>Complete genome sequence of Vibrio fischeri: a symbiotic bacterium with pathogenic congeners.</title>
        <authorList>
            <person name="Ruby E.G."/>
            <person name="Urbanowski M."/>
            <person name="Campbell J."/>
            <person name="Dunn A."/>
            <person name="Faini M."/>
            <person name="Gunsalus R."/>
            <person name="Lostroh P."/>
            <person name="Lupp C."/>
            <person name="McCann J."/>
            <person name="Millikan D."/>
            <person name="Schaefer A."/>
            <person name="Stabb E."/>
            <person name="Stevens A."/>
            <person name="Visick K."/>
            <person name="Whistler C."/>
            <person name="Greenberg E.P."/>
        </authorList>
    </citation>
    <scope>NUCLEOTIDE SEQUENCE [LARGE SCALE GENOMIC DNA]</scope>
    <source>
        <strain evidence="2">ATCC 700601 / ES114</strain>
    </source>
</reference>
<keyword evidence="2" id="KW-1185">Reference proteome</keyword>
<reference evidence="1 2" key="2">
    <citation type="journal article" date="2008" name="BMC Genomics">
        <title>Comparative genomics-based investigation of resequencing targets in Vibrio fischeri: focus on point miscalls and artefactual expansions.</title>
        <authorList>
            <person name="Mandel M.J."/>
            <person name="Stabb E.V."/>
            <person name="Ruby E.G."/>
        </authorList>
    </citation>
    <scope>NUCLEOTIDE SEQUENCE [LARGE SCALE GENOMIC DNA]</scope>
    <source>
        <strain evidence="2">ATCC 700601 / ES114</strain>
    </source>
</reference>
<dbReference type="AlphaFoldDB" id="Q5E373"/>
<accession>Q5E373</accession>
<dbReference type="Proteomes" id="UP000000537">
    <property type="component" value="Chromosome I"/>
</dbReference>
<proteinExistence type="predicted"/>
<sequence>MMNKSHHPVLLSFLALIVKRIKDRDVDAIIVVDDALNIRDIEDLLSCRFKCECINRCFVLGEHKTVYVRYKNVMWAGLNGDCHALFYGEPADYISQTIIGVTAHKKYNAYKYNLDADIKEIIKGRGFNANNMPNVFD</sequence>
<organism evidence="1 2">
    <name type="scientific">Aliivibrio fischeri (strain ATCC 700601 / ES114)</name>
    <name type="common">Vibrio fischeri</name>
    <dbReference type="NCBI Taxonomy" id="312309"/>
    <lineage>
        <taxon>Bacteria</taxon>
        <taxon>Pseudomonadati</taxon>
        <taxon>Pseudomonadota</taxon>
        <taxon>Gammaproteobacteria</taxon>
        <taxon>Vibrionales</taxon>
        <taxon>Vibrionaceae</taxon>
        <taxon>Aliivibrio</taxon>
    </lineage>
</organism>
<dbReference type="GeneID" id="54164728"/>
<dbReference type="EMBL" id="CP000020">
    <property type="protein sequence ID" value="AAW86523.1"/>
    <property type="molecule type" value="Genomic_DNA"/>
</dbReference>
<dbReference type="EnsemblBacteria" id="AAW86523">
    <property type="protein sequence ID" value="AAW86523"/>
    <property type="gene ID" value="VF_2028"/>
</dbReference>
<gene>
    <name evidence="1" type="ordered locus">VF_2028</name>
</gene>
<dbReference type="STRING" id="312309.VF_2028"/>
<evidence type="ECO:0000313" key="2">
    <source>
        <dbReference type="Proteomes" id="UP000000537"/>
    </source>
</evidence>
<name>Q5E373_ALIF1</name>
<dbReference type="RefSeq" id="WP_011262491.1">
    <property type="nucleotide sequence ID" value="NC_006840.2"/>
</dbReference>
<dbReference type="PATRIC" id="fig|312309.11.peg.2059"/>
<dbReference type="KEGG" id="vfi:VF_2028"/>
<protein>
    <submittedName>
        <fullName evidence="1">Uncharacterized protein</fullName>
    </submittedName>
</protein>